<protein>
    <submittedName>
        <fullName evidence="2">Transcription and mRNA export factor ENY2</fullName>
    </submittedName>
</protein>
<accession>A0AC35TG92</accession>
<reference evidence="2" key="1">
    <citation type="submission" date="2016-11" db="UniProtKB">
        <authorList>
            <consortium name="WormBaseParasite"/>
        </authorList>
    </citation>
    <scope>IDENTIFICATION</scope>
    <source>
        <strain evidence="2">KR3021</strain>
    </source>
</reference>
<sequence length="124" mass="13796">MSSFSFLPKQPQTNGNPQISTTNDSANIPKTLKTSAELEALFESSGSKDAITGKLIEELNASGFVKRVEQLAEAYIEKRNINDIDFEGFVTSIRTNPELSIPEPARKETYEQIRGFVEKNIAKE</sequence>
<organism evidence="1 2">
    <name type="scientific">Rhabditophanes sp. KR3021</name>
    <dbReference type="NCBI Taxonomy" id="114890"/>
    <lineage>
        <taxon>Eukaryota</taxon>
        <taxon>Metazoa</taxon>
        <taxon>Ecdysozoa</taxon>
        <taxon>Nematoda</taxon>
        <taxon>Chromadorea</taxon>
        <taxon>Rhabditida</taxon>
        <taxon>Tylenchina</taxon>
        <taxon>Panagrolaimomorpha</taxon>
        <taxon>Strongyloidoidea</taxon>
        <taxon>Alloionematidae</taxon>
        <taxon>Rhabditophanes</taxon>
    </lineage>
</organism>
<evidence type="ECO:0000313" key="1">
    <source>
        <dbReference type="Proteomes" id="UP000095286"/>
    </source>
</evidence>
<dbReference type="Proteomes" id="UP000095286">
    <property type="component" value="Unplaced"/>
</dbReference>
<name>A0AC35TG92_9BILA</name>
<evidence type="ECO:0000313" key="2">
    <source>
        <dbReference type="WBParaSite" id="RSKR_0000022700.1"/>
    </source>
</evidence>
<proteinExistence type="predicted"/>
<dbReference type="WBParaSite" id="RSKR_0000022700.1">
    <property type="protein sequence ID" value="RSKR_0000022700.1"/>
    <property type="gene ID" value="RSKR_0000022700"/>
</dbReference>